<proteinExistence type="predicted"/>
<gene>
    <name evidence="2" type="ORF">PC118_g2129</name>
</gene>
<accession>A0A8T1GQP4</accession>
<reference evidence="2" key="1">
    <citation type="submission" date="2018-10" db="EMBL/GenBank/DDBJ databases">
        <title>Effector identification in a new, highly contiguous assembly of the strawberry crown rot pathogen Phytophthora cactorum.</title>
        <authorList>
            <person name="Armitage A.D."/>
            <person name="Nellist C.F."/>
            <person name="Bates H."/>
            <person name="Vickerstaff R.J."/>
            <person name="Harrison R.J."/>
        </authorList>
    </citation>
    <scope>NUCLEOTIDE SEQUENCE</scope>
    <source>
        <strain evidence="2">P415</strain>
    </source>
</reference>
<dbReference type="GO" id="GO:0005198">
    <property type="term" value="F:structural molecule activity"/>
    <property type="evidence" value="ECO:0007669"/>
    <property type="project" value="InterPro"/>
</dbReference>
<feature type="domain" description="Major capsid protein C-terminal" evidence="1">
    <location>
        <begin position="179"/>
        <end position="292"/>
    </location>
</feature>
<evidence type="ECO:0000313" key="3">
    <source>
        <dbReference type="Proteomes" id="UP000697107"/>
    </source>
</evidence>
<dbReference type="VEuPathDB" id="FungiDB:PC110_g21320"/>
<protein>
    <recommendedName>
        <fullName evidence="1">Major capsid protein C-terminal domain-containing protein</fullName>
    </recommendedName>
</protein>
<organism evidence="2 3">
    <name type="scientific">Phytophthora cactorum</name>
    <dbReference type="NCBI Taxonomy" id="29920"/>
    <lineage>
        <taxon>Eukaryota</taxon>
        <taxon>Sar</taxon>
        <taxon>Stramenopiles</taxon>
        <taxon>Oomycota</taxon>
        <taxon>Peronosporomycetes</taxon>
        <taxon>Peronosporales</taxon>
        <taxon>Peronosporaceae</taxon>
        <taxon>Phytophthora</taxon>
    </lineage>
</organism>
<evidence type="ECO:0000313" key="2">
    <source>
        <dbReference type="EMBL" id="KAG2997026.1"/>
    </source>
</evidence>
<name>A0A8T1GQP4_9STRA</name>
<dbReference type="InterPro" id="IPR016112">
    <property type="entry name" value="VP_dsDNA_II"/>
</dbReference>
<dbReference type="SUPFAM" id="SSF49749">
    <property type="entry name" value="Group II dsDNA viruses VP"/>
    <property type="match status" value="2"/>
</dbReference>
<dbReference type="InterPro" id="IPR038519">
    <property type="entry name" value="MCP_C_sf"/>
</dbReference>
<dbReference type="VEuPathDB" id="FungiDB:PC110_g4926"/>
<sequence>MVANIVIHSPTTSLTRGTKSFTPTDVTLYRHCDYPGEQIFDEVRFEVSSNPIDSCYSEAYVIHRQLHVPTDKIIAWNRCRDQEDPFTGVAPVLDANSTTTPVTAPGVRQLPDLEAEPQGPGSVGPAAVLVQHQHQPGLPCFRSLRPAVITVSPHMDDWHPFCAVTTTSLSDGTVTGAGAMNIKYETAQMTKPQLQAHSVDVFAGFQAQFFNPYIPYQFGRAGITAPTNAGLYFYSFALHPTPYQPSGHFNASRERELYLGYTSSFISSESGRTATFFVQAKAVNFILVSEGSCSLRYST</sequence>
<evidence type="ECO:0000259" key="1">
    <source>
        <dbReference type="Pfam" id="PF04451"/>
    </source>
</evidence>
<dbReference type="Pfam" id="PF04451">
    <property type="entry name" value="Capsid_NCLDV"/>
    <property type="match status" value="1"/>
</dbReference>
<comment type="caution">
    <text evidence="2">The sequence shown here is derived from an EMBL/GenBank/DDBJ whole genome shotgun (WGS) entry which is preliminary data.</text>
</comment>
<dbReference type="AlphaFoldDB" id="A0A8T1GQP4"/>
<dbReference type="InterPro" id="IPR007542">
    <property type="entry name" value="MCP_C"/>
</dbReference>
<dbReference type="EMBL" id="RCML01000030">
    <property type="protein sequence ID" value="KAG2997026.1"/>
    <property type="molecule type" value="Genomic_DNA"/>
</dbReference>
<dbReference type="Gene3D" id="2.70.9.10">
    <property type="entry name" value="Adenovirus Type 2 Hexon, domain 4"/>
    <property type="match status" value="1"/>
</dbReference>
<dbReference type="Proteomes" id="UP000697107">
    <property type="component" value="Unassembled WGS sequence"/>
</dbReference>
<dbReference type="Gene3D" id="2.70.9.20">
    <property type="entry name" value="Major capsid protein Vp54"/>
    <property type="match status" value="1"/>
</dbReference>